<gene>
    <name evidence="1" type="ORF">GRF29_28g584987</name>
</gene>
<keyword evidence="2" id="KW-1185">Reference proteome</keyword>
<evidence type="ECO:0000313" key="1">
    <source>
        <dbReference type="EMBL" id="KAK3213647.1"/>
    </source>
</evidence>
<protein>
    <submittedName>
        <fullName evidence="1">Uncharacterized protein</fullName>
    </submittedName>
</protein>
<dbReference type="PANTHER" id="PTHR36986">
    <property type="entry name" value="UPF0643 PROTEIN PB2B2.08"/>
    <property type="match status" value="1"/>
</dbReference>
<organism evidence="1 2">
    <name type="scientific">Pseudopithomyces chartarum</name>
    <dbReference type="NCBI Taxonomy" id="1892770"/>
    <lineage>
        <taxon>Eukaryota</taxon>
        <taxon>Fungi</taxon>
        <taxon>Dikarya</taxon>
        <taxon>Ascomycota</taxon>
        <taxon>Pezizomycotina</taxon>
        <taxon>Dothideomycetes</taxon>
        <taxon>Pleosporomycetidae</taxon>
        <taxon>Pleosporales</taxon>
        <taxon>Massarineae</taxon>
        <taxon>Didymosphaeriaceae</taxon>
        <taxon>Pseudopithomyces</taxon>
    </lineage>
</organism>
<comment type="caution">
    <text evidence="1">The sequence shown here is derived from an EMBL/GenBank/DDBJ whole genome shotgun (WGS) entry which is preliminary data.</text>
</comment>
<dbReference type="AlphaFoldDB" id="A0AAN6M3T7"/>
<dbReference type="PANTHER" id="PTHR36986:SF1">
    <property type="entry name" value="UPF0643 PROTEIN PB2B2.08"/>
    <property type="match status" value="1"/>
</dbReference>
<name>A0AAN6M3T7_9PLEO</name>
<reference evidence="1 2" key="1">
    <citation type="submission" date="2021-02" db="EMBL/GenBank/DDBJ databases">
        <title>Genome assembly of Pseudopithomyces chartarum.</title>
        <authorList>
            <person name="Jauregui R."/>
            <person name="Singh J."/>
            <person name="Voisey C."/>
        </authorList>
    </citation>
    <scope>NUCLEOTIDE SEQUENCE [LARGE SCALE GENOMIC DNA]</scope>
    <source>
        <strain evidence="1 2">AGR01</strain>
    </source>
</reference>
<dbReference type="Proteomes" id="UP001280581">
    <property type="component" value="Unassembled WGS sequence"/>
</dbReference>
<dbReference type="EMBL" id="WVTA01000004">
    <property type="protein sequence ID" value="KAK3213647.1"/>
    <property type="molecule type" value="Genomic_DNA"/>
</dbReference>
<proteinExistence type="predicted"/>
<sequence>MAPGLDLTVLAREVGADNTIPISTNNVKTVASTTLNSISLVLDPSTVTQEFDELRFEAAASRQLPNPNTTNHPTATSTQLISSPYNNPGHYLDLTTLDTPNLIFAKALTALKPLRSDYATAPYISSLDFSSVLSLIRRFSNELNYTWTSHTFYVVIFRSQLKPDIDNDLLYKLDYESHREACESGGLLKYWFGKTDGERRNLATCEFTVVDGAEEIRFEEWEE</sequence>
<accession>A0AAN6M3T7</accession>
<evidence type="ECO:0000313" key="2">
    <source>
        <dbReference type="Proteomes" id="UP001280581"/>
    </source>
</evidence>